<dbReference type="Proteomes" id="UP001174196">
    <property type="component" value="Unassembled WGS sequence"/>
</dbReference>
<evidence type="ECO:0000256" key="4">
    <source>
        <dbReference type="PROSITE-ProRule" id="PRU00335"/>
    </source>
</evidence>
<dbReference type="PROSITE" id="PS50977">
    <property type="entry name" value="HTH_TETR_2"/>
    <property type="match status" value="1"/>
</dbReference>
<dbReference type="InterPro" id="IPR025996">
    <property type="entry name" value="MT1864/Rv1816-like_C"/>
</dbReference>
<organism evidence="6 7">
    <name type="scientific">Polycladomyces subterraneus</name>
    <dbReference type="NCBI Taxonomy" id="1016997"/>
    <lineage>
        <taxon>Bacteria</taxon>
        <taxon>Bacillati</taxon>
        <taxon>Bacillota</taxon>
        <taxon>Bacilli</taxon>
        <taxon>Bacillales</taxon>
        <taxon>Thermoactinomycetaceae</taxon>
        <taxon>Polycladomyces</taxon>
    </lineage>
</organism>
<dbReference type="InterPro" id="IPR001647">
    <property type="entry name" value="HTH_TetR"/>
</dbReference>
<dbReference type="PANTHER" id="PTHR30055:SF239">
    <property type="entry name" value="TRANSCRIPTIONAL REGULATORY PROTEIN"/>
    <property type="match status" value="1"/>
</dbReference>
<dbReference type="SUPFAM" id="SSF48498">
    <property type="entry name" value="Tetracyclin repressor-like, C-terminal domain"/>
    <property type="match status" value="1"/>
</dbReference>
<evidence type="ECO:0000256" key="1">
    <source>
        <dbReference type="ARBA" id="ARBA00023015"/>
    </source>
</evidence>
<evidence type="ECO:0000259" key="5">
    <source>
        <dbReference type="PROSITE" id="PS50977"/>
    </source>
</evidence>
<dbReference type="Gene3D" id="1.10.357.10">
    <property type="entry name" value="Tetracycline Repressor, domain 2"/>
    <property type="match status" value="1"/>
</dbReference>
<dbReference type="Pfam" id="PF13305">
    <property type="entry name" value="TetR_C_33"/>
    <property type="match status" value="1"/>
</dbReference>
<dbReference type="Gene3D" id="1.10.10.60">
    <property type="entry name" value="Homeodomain-like"/>
    <property type="match status" value="1"/>
</dbReference>
<evidence type="ECO:0000313" key="7">
    <source>
        <dbReference type="Proteomes" id="UP001174196"/>
    </source>
</evidence>
<name>A0ABT8IK41_9BACL</name>
<feature type="domain" description="HTH tetR-type" evidence="5">
    <location>
        <begin position="6"/>
        <end position="66"/>
    </location>
</feature>
<evidence type="ECO:0000313" key="6">
    <source>
        <dbReference type="EMBL" id="MDN4593165.1"/>
    </source>
</evidence>
<dbReference type="InterPro" id="IPR036271">
    <property type="entry name" value="Tet_transcr_reg_TetR-rel_C_sf"/>
</dbReference>
<evidence type="ECO:0000256" key="2">
    <source>
        <dbReference type="ARBA" id="ARBA00023125"/>
    </source>
</evidence>
<proteinExistence type="predicted"/>
<dbReference type="InterPro" id="IPR009057">
    <property type="entry name" value="Homeodomain-like_sf"/>
</dbReference>
<dbReference type="InterPro" id="IPR050109">
    <property type="entry name" value="HTH-type_TetR-like_transc_reg"/>
</dbReference>
<comment type="caution">
    <text evidence="6">The sequence shown here is derived from an EMBL/GenBank/DDBJ whole genome shotgun (WGS) entry which is preliminary data.</text>
</comment>
<dbReference type="RefSeq" id="WP_301237880.1">
    <property type="nucleotide sequence ID" value="NZ_JANRHH010000020.1"/>
</dbReference>
<keyword evidence="1" id="KW-0805">Transcription regulation</keyword>
<feature type="DNA-binding region" description="H-T-H motif" evidence="4">
    <location>
        <begin position="29"/>
        <end position="48"/>
    </location>
</feature>
<evidence type="ECO:0000256" key="3">
    <source>
        <dbReference type="ARBA" id="ARBA00023163"/>
    </source>
</evidence>
<gene>
    <name evidence="6" type="ORF">NWF35_04490</name>
</gene>
<keyword evidence="2 4" id="KW-0238">DNA-binding</keyword>
<dbReference type="SUPFAM" id="SSF46689">
    <property type="entry name" value="Homeodomain-like"/>
    <property type="match status" value="1"/>
</dbReference>
<sequence>MVAKAGLDRMTVVRTAAELADSLGLHQVTLAAVASRLGVRTPSLYNHVEGLGGLLRELALYGINKLGKRLERAAVGKATDDAVKAIMQAYRSFAREHPGLYEATLHAPDMNDTEAQRASEEVVNILLTVLEPFGLQKNEALHVVRGLRSLAHGFASLESAGAFGLPLDRDESYRLMVDLFLRGLNTICDDKSVHD</sequence>
<dbReference type="EMBL" id="JANRHH010000020">
    <property type="protein sequence ID" value="MDN4593165.1"/>
    <property type="molecule type" value="Genomic_DNA"/>
</dbReference>
<accession>A0ABT8IK41</accession>
<reference evidence="6" key="1">
    <citation type="submission" date="2022-08" db="EMBL/GenBank/DDBJ databases">
        <title>Polycladomyces zharkentsis sp. nov., a novel thermophilic CMC and starch-degrading bacterium isolated from a geothermal spring in Kazakhstan.</title>
        <authorList>
            <person name="Mashzhan A."/>
            <person name="Kistaubaeva A."/>
            <person name="Javier-Lopez R."/>
            <person name="Birkeland N.-K."/>
        </authorList>
    </citation>
    <scope>NUCLEOTIDE SEQUENCE</scope>
    <source>
        <strain evidence="6">KSR 13</strain>
    </source>
</reference>
<keyword evidence="3" id="KW-0804">Transcription</keyword>
<dbReference type="PANTHER" id="PTHR30055">
    <property type="entry name" value="HTH-TYPE TRANSCRIPTIONAL REGULATOR RUTR"/>
    <property type="match status" value="1"/>
</dbReference>
<protein>
    <submittedName>
        <fullName evidence="6">WHG domain-containing protein</fullName>
    </submittedName>
</protein>
<keyword evidence="7" id="KW-1185">Reference proteome</keyword>